<comment type="subcellular location">
    <subcellularLocation>
        <location evidence="2">Cytoplasm</location>
    </subcellularLocation>
    <subcellularLocation>
        <location evidence="1">Membrane</location>
        <topology evidence="1">Peripheral membrane protein</topology>
    </subcellularLocation>
</comment>
<accession>A0ABD1J4Z3</accession>
<evidence type="ECO:0000256" key="14">
    <source>
        <dbReference type="ARBA" id="ARBA00048329"/>
    </source>
</evidence>
<dbReference type="PIRSF" id="PIRSF038165">
    <property type="entry name" value="MAPKKK12_MAPKKK13"/>
    <property type="match status" value="1"/>
</dbReference>
<evidence type="ECO:0000256" key="8">
    <source>
        <dbReference type="ARBA" id="ARBA00022737"/>
    </source>
</evidence>
<feature type="region of interest" description="Disordered" evidence="19">
    <location>
        <begin position="375"/>
        <end position="490"/>
    </location>
</feature>
<dbReference type="PANTHER" id="PTHR44329:SF14">
    <property type="entry name" value="MITOGEN-ACTIVATED PROTEIN KINASE KINASE KINASE 13"/>
    <property type="match status" value="1"/>
</dbReference>
<evidence type="ECO:0000256" key="13">
    <source>
        <dbReference type="ARBA" id="ARBA00047559"/>
    </source>
</evidence>
<comment type="catalytic activity">
    <reaction evidence="14">
        <text>L-seryl-[protein] + ATP = O-phospho-L-seryl-[protein] + ADP + H(+)</text>
        <dbReference type="Rhea" id="RHEA:17989"/>
        <dbReference type="Rhea" id="RHEA-COMP:9863"/>
        <dbReference type="Rhea" id="RHEA-COMP:11604"/>
        <dbReference type="ChEBI" id="CHEBI:15378"/>
        <dbReference type="ChEBI" id="CHEBI:29999"/>
        <dbReference type="ChEBI" id="CHEBI:30616"/>
        <dbReference type="ChEBI" id="CHEBI:83421"/>
        <dbReference type="ChEBI" id="CHEBI:456216"/>
        <dbReference type="EC" id="2.7.11.25"/>
    </reaction>
</comment>
<feature type="binding site" evidence="17">
    <location>
        <position position="36"/>
    </location>
    <ligand>
        <name>ATP</name>
        <dbReference type="ChEBI" id="CHEBI:30616"/>
    </ligand>
</feature>
<feature type="compositionally biased region" description="Low complexity" evidence="19">
    <location>
        <begin position="401"/>
        <end position="417"/>
    </location>
</feature>
<dbReference type="GO" id="GO:0005737">
    <property type="term" value="C:cytoplasm"/>
    <property type="evidence" value="ECO:0007669"/>
    <property type="project" value="UniProtKB-SubCell"/>
</dbReference>
<evidence type="ECO:0000313" key="22">
    <source>
        <dbReference type="Proteomes" id="UP001591681"/>
    </source>
</evidence>
<keyword evidence="12" id="KW-0472">Membrane</keyword>
<comment type="catalytic activity">
    <reaction evidence="13">
        <text>L-threonyl-[protein] + ATP = O-phospho-L-threonyl-[protein] + ADP + H(+)</text>
        <dbReference type="Rhea" id="RHEA:46608"/>
        <dbReference type="Rhea" id="RHEA-COMP:11060"/>
        <dbReference type="Rhea" id="RHEA-COMP:11605"/>
        <dbReference type="ChEBI" id="CHEBI:15378"/>
        <dbReference type="ChEBI" id="CHEBI:30013"/>
        <dbReference type="ChEBI" id="CHEBI:30616"/>
        <dbReference type="ChEBI" id="CHEBI:61977"/>
        <dbReference type="ChEBI" id="CHEBI:456216"/>
        <dbReference type="EC" id="2.7.11.25"/>
    </reaction>
</comment>
<dbReference type="InterPro" id="IPR000719">
    <property type="entry name" value="Prot_kinase_dom"/>
</dbReference>
<dbReference type="EMBL" id="JBHFQA010000020">
    <property type="protein sequence ID" value="KAL2081033.1"/>
    <property type="molecule type" value="Genomic_DNA"/>
</dbReference>
<keyword evidence="5" id="KW-0963">Cytoplasm</keyword>
<dbReference type="PROSITE" id="PS00108">
    <property type="entry name" value="PROTEIN_KINASE_ST"/>
    <property type="match status" value="1"/>
</dbReference>
<evidence type="ECO:0000256" key="2">
    <source>
        <dbReference type="ARBA" id="ARBA00004496"/>
    </source>
</evidence>
<feature type="binding site" evidence="17">
    <location>
        <begin position="15"/>
        <end position="23"/>
    </location>
    <ligand>
        <name>ATP</name>
        <dbReference type="ChEBI" id="CHEBI:30616"/>
    </ligand>
</feature>
<dbReference type="GO" id="GO:0016020">
    <property type="term" value="C:membrane"/>
    <property type="evidence" value="ECO:0007669"/>
    <property type="project" value="UniProtKB-SubCell"/>
</dbReference>
<dbReference type="InterPro" id="IPR011009">
    <property type="entry name" value="Kinase-like_dom_sf"/>
</dbReference>
<dbReference type="Gene3D" id="3.30.200.20">
    <property type="entry name" value="Phosphorylase Kinase, domain 1"/>
    <property type="match status" value="1"/>
</dbReference>
<dbReference type="GO" id="GO:0004709">
    <property type="term" value="F:MAP kinase kinase kinase activity"/>
    <property type="evidence" value="ECO:0007669"/>
    <property type="project" value="UniProtKB-EC"/>
</dbReference>
<dbReference type="PANTHER" id="PTHR44329">
    <property type="entry name" value="SERINE/THREONINE-PROTEIN KINASE TNNI3K-RELATED"/>
    <property type="match status" value="1"/>
</dbReference>
<evidence type="ECO:0000256" key="6">
    <source>
        <dbReference type="ARBA" id="ARBA00022527"/>
    </source>
</evidence>
<evidence type="ECO:0000256" key="18">
    <source>
        <dbReference type="SAM" id="Coils"/>
    </source>
</evidence>
<proteinExistence type="inferred from homology"/>
<evidence type="ECO:0000256" key="7">
    <source>
        <dbReference type="ARBA" id="ARBA00022679"/>
    </source>
</evidence>
<gene>
    <name evidence="21" type="ORF">ACEWY4_022886</name>
</gene>
<dbReference type="InterPro" id="IPR051681">
    <property type="entry name" value="Ser/Thr_Kinases-Pseudokinases"/>
</dbReference>
<evidence type="ECO:0000256" key="11">
    <source>
        <dbReference type="ARBA" id="ARBA00022840"/>
    </source>
</evidence>
<organism evidence="21 22">
    <name type="scientific">Coilia grayii</name>
    <name type="common">Gray's grenadier anchovy</name>
    <dbReference type="NCBI Taxonomy" id="363190"/>
    <lineage>
        <taxon>Eukaryota</taxon>
        <taxon>Metazoa</taxon>
        <taxon>Chordata</taxon>
        <taxon>Craniata</taxon>
        <taxon>Vertebrata</taxon>
        <taxon>Euteleostomi</taxon>
        <taxon>Actinopterygii</taxon>
        <taxon>Neopterygii</taxon>
        <taxon>Teleostei</taxon>
        <taxon>Clupei</taxon>
        <taxon>Clupeiformes</taxon>
        <taxon>Clupeoidei</taxon>
        <taxon>Engraulidae</taxon>
        <taxon>Coilinae</taxon>
        <taxon>Coilia</taxon>
    </lineage>
</organism>
<keyword evidence="10 15" id="KW-0418">Kinase</keyword>
<dbReference type="FunFam" id="3.30.200.20:FF:000095">
    <property type="entry name" value="Mitogen-activated protein kinase kinase kinase 12"/>
    <property type="match status" value="1"/>
</dbReference>
<evidence type="ECO:0000256" key="3">
    <source>
        <dbReference type="ARBA" id="ARBA00006529"/>
    </source>
</evidence>
<dbReference type="CDD" id="cd14059">
    <property type="entry name" value="STKc_MAP3K12_13"/>
    <property type="match status" value="1"/>
</dbReference>
<feature type="region of interest" description="Disordered" evidence="19">
    <location>
        <begin position="837"/>
        <end position="860"/>
    </location>
</feature>
<dbReference type="EC" id="2.7.11.25" evidence="4 15"/>
<evidence type="ECO:0000256" key="10">
    <source>
        <dbReference type="ARBA" id="ARBA00022777"/>
    </source>
</evidence>
<feature type="compositionally biased region" description="Low complexity" evidence="19">
    <location>
        <begin position="448"/>
        <end position="457"/>
    </location>
</feature>
<keyword evidence="11 15" id="KW-0067">ATP-binding</keyword>
<evidence type="ECO:0000256" key="9">
    <source>
        <dbReference type="ARBA" id="ARBA00022741"/>
    </source>
</evidence>
<comment type="similarity">
    <text evidence="3 15">Belongs to the protein kinase superfamily. STE Ser/Thr protein kinase family. MAP kinase kinase kinase subfamily.</text>
</comment>
<sequence>MWEVPFEEISELQWLGSGAQGAVFLGKFRSEEVAIKKVREQKETDIKHLRKLKHPNIITFKGVCTQAPCYCIIMEYCAQGQLYEVLRAGRKVTPSLLVDWASGIASGMNYLHLHKIIHRDLKSPNVLVTHNDMVKISDFGTSKELSDKSTKMSFAGTVAWMAPEVIRNEPVSEKVDIWSFGVVLWELLTGEIPYKDVDSSAIIWGVGSNSLHLPVPSTCPDGFKILMKQTWQGKPRNRPSFRQILLHLDIASADVLGAPQETYFKSQSEWREEVKKHFEKIKSEGTCIHRLDEELIRRRRDELRHALDIREHYERKLERANNLYMELSAVMLQLEVREKELMKREQAVEKKYPGSYKRPMVRPIVRSNAVEKLIKKKGSVSHKPSTQAPKRPDLLRSDGIPSSADPLPSPSPLSGSPKVSTPPGKARYRTKTRHRRANSKGSHNDFPGVLKSSSVVLGSGGSMGGDVASSEEQQPLYHHHHHLQHHHLHHHTLPAEGTLLPLQGRENVVANCANNLRYFGPAAALRSPQTDHFQRRVSGSSPDLISTAVDADSRRAFTGLGLDAPDATATAEDASASPIPTSAAAAVGLAVSTSSLSSGPGPLCPCCQAHPYPDCPHCQEETSVPTSHPKLPHYSLLSTREASPQPASPRLGQPISDSEGQGQGQGLGRGRGRGRGREGERERAEQGSPRSSLPPGVVRMLRPLRKAGDDSSEEEEGEVDSEVEFPRRQRPHRCMSSFQSYSTFSSENLSVSDGEEGNTSDRSNSGPLERLSGSQEEQLDELLAHTPEIPIDISTQSDGLSDKECAVRRVKTQISLGKLCADEHSYENPLHFGDSDCDSSDAECSDATIRNPKPCAPSSW</sequence>
<keyword evidence="9 15" id="KW-0547">Nucleotide-binding</keyword>
<dbReference type="InterPro" id="IPR008271">
    <property type="entry name" value="Ser/Thr_kinase_AS"/>
</dbReference>
<feature type="region of interest" description="Disordered" evidence="19">
    <location>
        <begin position="640"/>
        <end position="781"/>
    </location>
</feature>
<evidence type="ECO:0000256" key="17">
    <source>
        <dbReference type="PIRSR" id="PIRSR038165-51"/>
    </source>
</evidence>
<evidence type="ECO:0000256" key="19">
    <source>
        <dbReference type="SAM" id="MobiDB-lite"/>
    </source>
</evidence>
<evidence type="ECO:0000256" key="5">
    <source>
        <dbReference type="ARBA" id="ARBA00022490"/>
    </source>
</evidence>
<reference evidence="21 22" key="1">
    <citation type="submission" date="2024-09" db="EMBL/GenBank/DDBJ databases">
        <title>A chromosome-level genome assembly of Gray's grenadier anchovy, Coilia grayii.</title>
        <authorList>
            <person name="Fu Z."/>
        </authorList>
    </citation>
    <scope>NUCLEOTIDE SEQUENCE [LARGE SCALE GENOMIC DNA]</scope>
    <source>
        <strain evidence="21">G4</strain>
        <tissue evidence="21">Muscle</tissue>
    </source>
</reference>
<evidence type="ECO:0000256" key="15">
    <source>
        <dbReference type="PIRNR" id="PIRNR038165"/>
    </source>
</evidence>
<dbReference type="GO" id="GO:0005524">
    <property type="term" value="F:ATP binding"/>
    <property type="evidence" value="ECO:0007669"/>
    <property type="project" value="UniProtKB-KW"/>
</dbReference>
<keyword evidence="18" id="KW-0175">Coiled coil</keyword>
<feature type="active site" description="Proton acceptor" evidence="16">
    <location>
        <position position="120"/>
    </location>
</feature>
<dbReference type="AlphaFoldDB" id="A0ABD1J4Z3"/>
<keyword evidence="7 15" id="KW-0808">Transferase</keyword>
<dbReference type="Pfam" id="PF07714">
    <property type="entry name" value="PK_Tyr_Ser-Thr"/>
    <property type="match status" value="1"/>
</dbReference>
<dbReference type="PROSITE" id="PS50011">
    <property type="entry name" value="PROTEIN_KINASE_DOM"/>
    <property type="match status" value="1"/>
</dbReference>
<name>A0ABD1J4Z3_9TELE</name>
<dbReference type="InterPro" id="IPR017419">
    <property type="entry name" value="MAP3K12_MAP3K13"/>
</dbReference>
<feature type="compositionally biased region" description="Acidic residues" evidence="19">
    <location>
        <begin position="710"/>
        <end position="723"/>
    </location>
</feature>
<protein>
    <recommendedName>
        <fullName evidence="4 15">Mitogen-activated protein kinase kinase kinase</fullName>
        <ecNumber evidence="4 15">2.7.11.25</ecNumber>
    </recommendedName>
</protein>
<feature type="coiled-coil region" evidence="18">
    <location>
        <begin position="303"/>
        <end position="337"/>
    </location>
</feature>
<evidence type="ECO:0000256" key="12">
    <source>
        <dbReference type="ARBA" id="ARBA00023136"/>
    </source>
</evidence>
<dbReference type="InterPro" id="IPR001245">
    <property type="entry name" value="Ser-Thr/Tyr_kinase_cat_dom"/>
</dbReference>
<keyword evidence="6 15" id="KW-0723">Serine/threonine-protein kinase</keyword>
<comment type="caution">
    <text evidence="21">The sequence shown here is derived from an EMBL/GenBank/DDBJ whole genome shotgun (WGS) entry which is preliminary data.</text>
</comment>
<evidence type="ECO:0000256" key="16">
    <source>
        <dbReference type="PIRSR" id="PIRSR038165-50"/>
    </source>
</evidence>
<evidence type="ECO:0000259" key="20">
    <source>
        <dbReference type="PROSITE" id="PS50011"/>
    </source>
</evidence>
<dbReference type="FunFam" id="1.10.510.10:FF:000087">
    <property type="entry name" value="Mitogen-activated protein kinase kinase kinase 12"/>
    <property type="match status" value="1"/>
</dbReference>
<dbReference type="PRINTS" id="PR00109">
    <property type="entry name" value="TYRKINASE"/>
</dbReference>
<feature type="domain" description="Protein kinase" evidence="20">
    <location>
        <begin position="9"/>
        <end position="250"/>
    </location>
</feature>
<evidence type="ECO:0000256" key="1">
    <source>
        <dbReference type="ARBA" id="ARBA00004170"/>
    </source>
</evidence>
<feature type="compositionally biased region" description="Polar residues" evidence="19">
    <location>
        <begin position="760"/>
        <end position="776"/>
    </location>
</feature>
<dbReference type="Gene3D" id="1.10.510.10">
    <property type="entry name" value="Transferase(Phosphotransferase) domain 1"/>
    <property type="match status" value="1"/>
</dbReference>
<dbReference type="SUPFAM" id="SSF56112">
    <property type="entry name" value="Protein kinase-like (PK-like)"/>
    <property type="match status" value="1"/>
</dbReference>
<dbReference type="Proteomes" id="UP001591681">
    <property type="component" value="Unassembled WGS sequence"/>
</dbReference>
<dbReference type="SMART" id="SM00220">
    <property type="entry name" value="S_TKc"/>
    <property type="match status" value="1"/>
</dbReference>
<keyword evidence="8" id="KW-0677">Repeat</keyword>
<feature type="compositionally biased region" description="Low complexity" evidence="19">
    <location>
        <begin position="736"/>
        <end position="746"/>
    </location>
</feature>
<feature type="compositionally biased region" description="Basic and acidic residues" evidence="19">
    <location>
        <begin position="675"/>
        <end position="685"/>
    </location>
</feature>
<evidence type="ECO:0000256" key="4">
    <source>
        <dbReference type="ARBA" id="ARBA00012406"/>
    </source>
</evidence>
<evidence type="ECO:0000313" key="21">
    <source>
        <dbReference type="EMBL" id="KAL2081033.1"/>
    </source>
</evidence>
<keyword evidence="22" id="KW-1185">Reference proteome</keyword>
<feature type="compositionally biased region" description="Basic residues" evidence="19">
    <location>
        <begin position="426"/>
        <end position="438"/>
    </location>
</feature>
<feature type="compositionally biased region" description="Basic residues" evidence="19">
    <location>
        <begin position="477"/>
        <end position="490"/>
    </location>
</feature>